<reference evidence="2 3" key="1">
    <citation type="submission" date="2018-08" db="EMBL/GenBank/DDBJ databases">
        <title>Genome and evolution of the arbuscular mycorrhizal fungus Diversispora epigaea (formerly Glomus versiforme) and its bacterial endosymbionts.</title>
        <authorList>
            <person name="Sun X."/>
            <person name="Fei Z."/>
            <person name="Harrison M."/>
        </authorList>
    </citation>
    <scope>NUCLEOTIDE SEQUENCE [LARGE SCALE GENOMIC DNA]</scope>
    <source>
        <strain evidence="2 3">IT104</strain>
    </source>
</reference>
<comment type="caution">
    <text evidence="2">The sequence shown here is derived from an EMBL/GenBank/DDBJ whole genome shotgun (WGS) entry which is preliminary data.</text>
</comment>
<evidence type="ECO:0000313" key="2">
    <source>
        <dbReference type="EMBL" id="RHZ71649.1"/>
    </source>
</evidence>
<protein>
    <submittedName>
        <fullName evidence="2">Uncharacterized protein</fullName>
    </submittedName>
</protein>
<dbReference type="Proteomes" id="UP000266861">
    <property type="component" value="Unassembled WGS sequence"/>
</dbReference>
<dbReference type="AlphaFoldDB" id="A0A397I7D2"/>
<sequence length="191" mass="22352">MKRQISEEFEVLQKRKIIKRSKNIQEGINEEKRRVVNKATEILQPLFNSRQNKVTFYMPPPISEVRIKKRRFGESEVPQKRIIIKRSKEVQKRINEEKRSAVEKANKILWPLFNSRQNKVTFDMPPQISEVLIKKRKGEKGKGVDVNEKIKESKEKVLEKVDKIIRVTSEGSDRSDENGGDKDPTNFGSSY</sequence>
<dbReference type="EMBL" id="PQFF01000234">
    <property type="protein sequence ID" value="RHZ71649.1"/>
    <property type="molecule type" value="Genomic_DNA"/>
</dbReference>
<feature type="region of interest" description="Disordered" evidence="1">
    <location>
        <begin position="168"/>
        <end position="191"/>
    </location>
</feature>
<evidence type="ECO:0000313" key="3">
    <source>
        <dbReference type="Proteomes" id="UP000266861"/>
    </source>
</evidence>
<evidence type="ECO:0000256" key="1">
    <source>
        <dbReference type="SAM" id="MobiDB-lite"/>
    </source>
</evidence>
<accession>A0A397I7D2</accession>
<dbReference type="OrthoDB" id="2481021at2759"/>
<gene>
    <name evidence="2" type="ORF">Glove_256g29</name>
</gene>
<organism evidence="2 3">
    <name type="scientific">Diversispora epigaea</name>
    <dbReference type="NCBI Taxonomy" id="1348612"/>
    <lineage>
        <taxon>Eukaryota</taxon>
        <taxon>Fungi</taxon>
        <taxon>Fungi incertae sedis</taxon>
        <taxon>Mucoromycota</taxon>
        <taxon>Glomeromycotina</taxon>
        <taxon>Glomeromycetes</taxon>
        <taxon>Diversisporales</taxon>
        <taxon>Diversisporaceae</taxon>
        <taxon>Diversispora</taxon>
    </lineage>
</organism>
<name>A0A397I7D2_9GLOM</name>
<proteinExistence type="predicted"/>
<keyword evidence="3" id="KW-1185">Reference proteome</keyword>
<feature type="compositionally biased region" description="Basic and acidic residues" evidence="1">
    <location>
        <begin position="168"/>
        <end position="184"/>
    </location>
</feature>